<comment type="pathway">
    <text evidence="1 9">Cofactor biosynthesis; NAD(+) biosynthesis; nicotinate D-ribonucleotide from nicotinate: step 1/1.</text>
</comment>
<evidence type="ECO:0000313" key="15">
    <source>
        <dbReference type="Proteomes" id="UP000663499"/>
    </source>
</evidence>
<dbReference type="EC" id="6.3.4.21" evidence="3 9"/>
<comment type="PTM">
    <text evidence="9">Transiently phosphorylated on a His residue during the reaction cycle. Phosphorylation strongly increases the affinity for substrates and increases the rate of nicotinate D-ribonucleotide production. Dephosphorylation regenerates the low-affinity form of the enzyme, leading to product release.</text>
</comment>
<dbReference type="PANTHER" id="PTHR11098">
    <property type="entry name" value="NICOTINATE PHOSPHORIBOSYLTRANSFERASE"/>
    <property type="match status" value="1"/>
</dbReference>
<dbReference type="Pfam" id="PF17956">
    <property type="entry name" value="NAPRTase_C"/>
    <property type="match status" value="1"/>
</dbReference>
<keyword evidence="15" id="KW-1185">Reference proteome</keyword>
<name>A0A975AHN1_9FIRM</name>
<reference evidence="14" key="1">
    <citation type="submission" date="2021-03" db="EMBL/GenBank/DDBJ databases">
        <title>Alkalibacter marinus sp. nov., isolated from tidal flat sediment.</title>
        <authorList>
            <person name="Namirimu T."/>
            <person name="Yang J.-A."/>
            <person name="Yang S.-H."/>
            <person name="Kim Y.-J."/>
            <person name="Kwon K.K."/>
        </authorList>
    </citation>
    <scope>NUCLEOTIDE SEQUENCE</scope>
    <source>
        <strain evidence="14">ES005</strain>
    </source>
</reference>
<keyword evidence="4" id="KW-0597">Phosphoprotein</keyword>
<dbReference type="GO" id="GO:0005829">
    <property type="term" value="C:cytosol"/>
    <property type="evidence" value="ECO:0007669"/>
    <property type="project" value="TreeGrafter"/>
</dbReference>
<dbReference type="SUPFAM" id="SSF54675">
    <property type="entry name" value="Nicotinate/Quinolinate PRTase N-terminal domain-like"/>
    <property type="match status" value="1"/>
</dbReference>
<comment type="similarity">
    <text evidence="2 9">Belongs to the NAPRTase family.</text>
</comment>
<keyword evidence="14" id="KW-0328">Glycosyltransferase</keyword>
<dbReference type="KEGG" id="alka:J0B03_08180"/>
<dbReference type="InterPro" id="IPR007229">
    <property type="entry name" value="Nic_PRibTrfase-Fam"/>
</dbReference>
<dbReference type="GO" id="GO:0004516">
    <property type="term" value="F:nicotinate phosphoribosyltransferase activity"/>
    <property type="evidence" value="ECO:0007669"/>
    <property type="project" value="UniProtKB-UniRule"/>
</dbReference>
<dbReference type="RefSeq" id="WP_207299136.1">
    <property type="nucleotide sequence ID" value="NZ_CP071444.1"/>
</dbReference>
<feature type="domain" description="Nicotinate/nicotinamide phosphoribosyltransferase" evidence="11">
    <location>
        <begin position="156"/>
        <end position="347"/>
    </location>
</feature>
<dbReference type="Pfam" id="PF17767">
    <property type="entry name" value="NAPRTase_N"/>
    <property type="match status" value="1"/>
</dbReference>
<gene>
    <name evidence="14" type="ORF">J0B03_08180</name>
</gene>
<feature type="coiled-coil region" evidence="10">
    <location>
        <begin position="56"/>
        <end position="83"/>
    </location>
</feature>
<dbReference type="Gene3D" id="3.20.140.10">
    <property type="entry name" value="nicotinate phosphoribosyltransferase"/>
    <property type="match status" value="1"/>
</dbReference>
<proteinExistence type="inferred from homology"/>
<dbReference type="EMBL" id="CP071444">
    <property type="protein sequence ID" value="QSX07794.1"/>
    <property type="molecule type" value="Genomic_DNA"/>
</dbReference>
<evidence type="ECO:0000256" key="1">
    <source>
        <dbReference type="ARBA" id="ARBA00004952"/>
    </source>
</evidence>
<keyword evidence="6 9" id="KW-0662">Pyridine nucleotide biosynthesis</keyword>
<comment type="catalytic activity">
    <reaction evidence="8 9">
        <text>5-phospho-alpha-D-ribose 1-diphosphate + nicotinate + ATP + H2O = nicotinate beta-D-ribonucleotide + ADP + phosphate + diphosphate</text>
        <dbReference type="Rhea" id="RHEA:36163"/>
        <dbReference type="ChEBI" id="CHEBI:15377"/>
        <dbReference type="ChEBI" id="CHEBI:30616"/>
        <dbReference type="ChEBI" id="CHEBI:32544"/>
        <dbReference type="ChEBI" id="CHEBI:33019"/>
        <dbReference type="ChEBI" id="CHEBI:43474"/>
        <dbReference type="ChEBI" id="CHEBI:57502"/>
        <dbReference type="ChEBI" id="CHEBI:58017"/>
        <dbReference type="ChEBI" id="CHEBI:456216"/>
        <dbReference type="EC" id="6.3.4.21"/>
    </reaction>
</comment>
<evidence type="ECO:0000259" key="13">
    <source>
        <dbReference type="Pfam" id="PF17956"/>
    </source>
</evidence>
<evidence type="ECO:0000256" key="10">
    <source>
        <dbReference type="SAM" id="Coils"/>
    </source>
</evidence>
<dbReference type="NCBIfam" id="NF009131">
    <property type="entry name" value="PRK12484.1"/>
    <property type="match status" value="1"/>
</dbReference>
<sequence length="480" mass="54341">MKCYRHKQLATDYYQISMSNVYINEGKDKDIAVFDMFVRNNPFNGGYIVCAGLEQVVQYLMDLKFEEEDIEMLRENHPELTEVFLDYLRDFRFTGELCAIPEGTILFPHEPILRVKAPLLQAQIVETALLSIINHQTLIATKAARIVQAAEGDPVLEFGLRRAHGSEAGLYGARAAVIGGCLGTSNVESETLLSIPSKGTMSHSYILSFDTEYESFMTYTKYNPNNLILLVDTYNTLKSGVPNAIKVFQQLKEEDRLPKMYGIRLDSGDLAYLSKEAKAMLDAHGFEDAVISASSDLDEYLIRDLKLQGSTINLWGVGTKLITAYDQPALGAVYKLAQVESDGKIYNKLKISNDPGKITNPGYKKVVRLYDNETGKALADLIMLVDETVDETKPLTIFHPIHTWKKRELTDFHAKQLMVPVLVDGELVYDLPTVTEIREHLKEELESMWPATTRFTNPHEYHVDLSDKLWNLKNDILNKR</sequence>
<evidence type="ECO:0000256" key="7">
    <source>
        <dbReference type="ARBA" id="ARBA00022679"/>
    </source>
</evidence>
<dbReference type="InterPro" id="IPR041525">
    <property type="entry name" value="N/Namide_PRibTrfase"/>
</dbReference>
<evidence type="ECO:0000256" key="8">
    <source>
        <dbReference type="ARBA" id="ARBA00048668"/>
    </source>
</evidence>
<dbReference type="Gene3D" id="3.20.20.70">
    <property type="entry name" value="Aldolase class I"/>
    <property type="match status" value="1"/>
</dbReference>
<dbReference type="NCBIfam" id="TIGR01513">
    <property type="entry name" value="NAPRTase_put"/>
    <property type="match status" value="1"/>
</dbReference>
<dbReference type="FunFam" id="3.20.20.70:FF:000076">
    <property type="entry name" value="Nicotinate phosphoribosyltransferase"/>
    <property type="match status" value="1"/>
</dbReference>
<dbReference type="InterPro" id="IPR041619">
    <property type="entry name" value="NAPRTase_C"/>
</dbReference>
<feature type="domain" description="Nicotinate phosphoribosyltransferase N-terminal" evidence="12">
    <location>
        <begin position="9"/>
        <end position="134"/>
    </location>
</feature>
<dbReference type="SUPFAM" id="SSF51690">
    <property type="entry name" value="Nicotinate/Quinolinate PRTase C-terminal domain-like"/>
    <property type="match status" value="1"/>
</dbReference>
<dbReference type="NCBIfam" id="NF006695">
    <property type="entry name" value="PRK09243.1-2"/>
    <property type="match status" value="1"/>
</dbReference>
<dbReference type="GO" id="GO:0034355">
    <property type="term" value="P:NAD+ biosynthetic process via the salvage pathway"/>
    <property type="evidence" value="ECO:0007669"/>
    <property type="project" value="UniProtKB-ARBA"/>
</dbReference>
<evidence type="ECO:0000256" key="9">
    <source>
        <dbReference type="RuleBase" id="RU365100"/>
    </source>
</evidence>
<dbReference type="InterPro" id="IPR040727">
    <property type="entry name" value="NAPRTase_N"/>
</dbReference>
<keyword evidence="5 9" id="KW-0436">Ligase</keyword>
<dbReference type="PIRSF" id="PIRSF000484">
    <property type="entry name" value="NAPRT"/>
    <property type="match status" value="1"/>
</dbReference>
<dbReference type="InterPro" id="IPR036068">
    <property type="entry name" value="Nicotinate_pribotase-like_C"/>
</dbReference>
<comment type="function">
    <text evidence="9">Catalyzes the first step in the biosynthesis of NAD from nicotinic acid, the ATP-dependent synthesis of beta-nicotinate D-ribonucleotide from nicotinate and 5-phospho-D-ribose 1-phosphate.</text>
</comment>
<dbReference type="GO" id="GO:0047280">
    <property type="term" value="F:nicotinamide phosphoribosyltransferase activity"/>
    <property type="evidence" value="ECO:0007669"/>
    <property type="project" value="UniProtKB-ARBA"/>
</dbReference>
<protein>
    <recommendedName>
        <fullName evidence="3 9">Nicotinate phosphoribosyltransferase</fullName>
        <ecNumber evidence="3 9">6.3.4.21</ecNumber>
    </recommendedName>
</protein>
<dbReference type="AlphaFoldDB" id="A0A975AHN1"/>
<dbReference type="InterPro" id="IPR006405">
    <property type="entry name" value="Nic_PRibTrfase_pncB"/>
</dbReference>
<dbReference type="Proteomes" id="UP000663499">
    <property type="component" value="Chromosome"/>
</dbReference>
<evidence type="ECO:0000256" key="3">
    <source>
        <dbReference type="ARBA" id="ARBA00013236"/>
    </source>
</evidence>
<dbReference type="InterPro" id="IPR013785">
    <property type="entry name" value="Aldolase_TIM"/>
</dbReference>
<evidence type="ECO:0000256" key="4">
    <source>
        <dbReference type="ARBA" id="ARBA00022553"/>
    </source>
</evidence>
<keyword evidence="7 9" id="KW-0808">Transferase</keyword>
<evidence type="ECO:0000313" key="14">
    <source>
        <dbReference type="EMBL" id="QSX07794.1"/>
    </source>
</evidence>
<accession>A0A975AHN1</accession>
<dbReference type="CDD" id="cd01570">
    <property type="entry name" value="NAPRTase_A"/>
    <property type="match status" value="1"/>
</dbReference>
<evidence type="ECO:0000256" key="5">
    <source>
        <dbReference type="ARBA" id="ARBA00022598"/>
    </source>
</evidence>
<evidence type="ECO:0000259" key="12">
    <source>
        <dbReference type="Pfam" id="PF17767"/>
    </source>
</evidence>
<organism evidence="14 15">
    <name type="scientific">Alkalibacter rhizosphaerae</name>
    <dbReference type="NCBI Taxonomy" id="2815577"/>
    <lineage>
        <taxon>Bacteria</taxon>
        <taxon>Bacillati</taxon>
        <taxon>Bacillota</taxon>
        <taxon>Clostridia</taxon>
        <taxon>Eubacteriales</taxon>
        <taxon>Eubacteriaceae</taxon>
        <taxon>Alkalibacter</taxon>
    </lineage>
</organism>
<dbReference type="PANTHER" id="PTHR11098:SF1">
    <property type="entry name" value="NICOTINATE PHOSPHORIBOSYLTRANSFERASE"/>
    <property type="match status" value="1"/>
</dbReference>
<feature type="domain" description="Nicotinate phosphoribosyltransferase C-terminal" evidence="13">
    <location>
        <begin position="364"/>
        <end position="473"/>
    </location>
</feature>
<keyword evidence="10" id="KW-0175">Coiled coil</keyword>
<evidence type="ECO:0000256" key="2">
    <source>
        <dbReference type="ARBA" id="ARBA00010897"/>
    </source>
</evidence>
<evidence type="ECO:0000259" key="11">
    <source>
        <dbReference type="Pfam" id="PF04095"/>
    </source>
</evidence>
<evidence type="ECO:0000256" key="6">
    <source>
        <dbReference type="ARBA" id="ARBA00022642"/>
    </source>
</evidence>
<dbReference type="Pfam" id="PF04095">
    <property type="entry name" value="NAPRTase"/>
    <property type="match status" value="1"/>
</dbReference>